<keyword evidence="3" id="KW-1185">Reference proteome</keyword>
<protein>
    <submittedName>
        <fullName evidence="2">Uncharacterized protein</fullName>
    </submittedName>
</protein>
<dbReference type="EMBL" id="CAJJDM010000120">
    <property type="protein sequence ID" value="CAD8101971.1"/>
    <property type="molecule type" value="Genomic_DNA"/>
</dbReference>
<sequence length="226" mass="26441">MSQDISSSFIQFRRQISSKIKNSPLKNQDRYMTPLQKSDNPVGLLKQSITNNLTRLKLKSTICNIGLTPKRNSNISKLQNSYNKRQSETLKSPKTSLYYSPSNCQQSYLYQLQQPSTYRQQDYLKQQNEIRQYSCKYSKIMNDEQGHYYSQLQAKLDQLSDAIGTKIDRQSNLTEIDNLISLSQKINEKSKVEKFIDILQFESKVLQNDILNIRSKQQRFQDSNEN</sequence>
<proteinExistence type="predicted"/>
<evidence type="ECO:0000256" key="1">
    <source>
        <dbReference type="SAM" id="MobiDB-lite"/>
    </source>
</evidence>
<gene>
    <name evidence="2" type="ORF">PPRIM_AZ9-3.1.T1170063</name>
</gene>
<name>A0A8S1PGJ4_PARPR</name>
<comment type="caution">
    <text evidence="2">The sequence shown here is derived from an EMBL/GenBank/DDBJ whole genome shotgun (WGS) entry which is preliminary data.</text>
</comment>
<feature type="region of interest" description="Disordered" evidence="1">
    <location>
        <begin position="74"/>
        <end position="94"/>
    </location>
</feature>
<evidence type="ECO:0000313" key="2">
    <source>
        <dbReference type="EMBL" id="CAD8101971.1"/>
    </source>
</evidence>
<reference evidence="2" key="1">
    <citation type="submission" date="2021-01" db="EMBL/GenBank/DDBJ databases">
        <authorList>
            <consortium name="Genoscope - CEA"/>
            <person name="William W."/>
        </authorList>
    </citation>
    <scope>NUCLEOTIDE SEQUENCE</scope>
</reference>
<dbReference type="OMA" id="MEFRRQI"/>
<dbReference type="Proteomes" id="UP000688137">
    <property type="component" value="Unassembled WGS sequence"/>
</dbReference>
<organism evidence="2 3">
    <name type="scientific">Paramecium primaurelia</name>
    <dbReference type="NCBI Taxonomy" id="5886"/>
    <lineage>
        <taxon>Eukaryota</taxon>
        <taxon>Sar</taxon>
        <taxon>Alveolata</taxon>
        <taxon>Ciliophora</taxon>
        <taxon>Intramacronucleata</taxon>
        <taxon>Oligohymenophorea</taxon>
        <taxon>Peniculida</taxon>
        <taxon>Parameciidae</taxon>
        <taxon>Paramecium</taxon>
    </lineage>
</organism>
<evidence type="ECO:0000313" key="3">
    <source>
        <dbReference type="Proteomes" id="UP000688137"/>
    </source>
</evidence>
<accession>A0A8S1PGJ4</accession>
<dbReference type="AlphaFoldDB" id="A0A8S1PGJ4"/>